<proteinExistence type="predicted"/>
<protein>
    <recommendedName>
        <fullName evidence="6">Chromatin assembly factor 1 subunit A dimerization domain-containing protein</fullName>
    </recommendedName>
</protein>
<comment type="subcellular location">
    <subcellularLocation>
        <location evidence="1">Nucleus</location>
    </subcellularLocation>
</comment>
<evidence type="ECO:0000313" key="8">
    <source>
        <dbReference type="Proteomes" id="UP000604825"/>
    </source>
</evidence>
<feature type="region of interest" description="Disordered" evidence="5">
    <location>
        <begin position="85"/>
        <end position="112"/>
    </location>
</feature>
<keyword evidence="4" id="KW-0539">Nucleus</keyword>
<evidence type="ECO:0000259" key="6">
    <source>
        <dbReference type="Pfam" id="PF12253"/>
    </source>
</evidence>
<dbReference type="Pfam" id="PF12253">
    <property type="entry name" value="CAF1A_dimeriz"/>
    <property type="match status" value="1"/>
</dbReference>
<keyword evidence="2" id="KW-0227">DNA damage</keyword>
<name>A0A811QLM5_9POAL</name>
<accession>A0A811QLM5</accession>
<evidence type="ECO:0000256" key="5">
    <source>
        <dbReference type="SAM" id="MobiDB-lite"/>
    </source>
</evidence>
<dbReference type="InterPro" id="IPR022043">
    <property type="entry name" value="CAF1A_DD"/>
</dbReference>
<evidence type="ECO:0000313" key="7">
    <source>
        <dbReference type="EMBL" id="CAD6257721.1"/>
    </source>
</evidence>
<comment type="caution">
    <text evidence="7">The sequence shown here is derived from an EMBL/GenBank/DDBJ whole genome shotgun (WGS) entry which is preliminary data.</text>
</comment>
<gene>
    <name evidence="7" type="ORF">NCGR_LOCUS41205</name>
</gene>
<dbReference type="PANTHER" id="PTHR15272:SF0">
    <property type="entry name" value="CHROMATIN ASSEMBLY FACTOR 1 SUBUNIT A"/>
    <property type="match status" value="1"/>
</dbReference>
<evidence type="ECO:0000256" key="2">
    <source>
        <dbReference type="ARBA" id="ARBA00022763"/>
    </source>
</evidence>
<dbReference type="GO" id="GO:0005634">
    <property type="term" value="C:nucleus"/>
    <property type="evidence" value="ECO:0007669"/>
    <property type="project" value="UniProtKB-SubCell"/>
</dbReference>
<dbReference type="Proteomes" id="UP000604825">
    <property type="component" value="Unassembled WGS sequence"/>
</dbReference>
<evidence type="ECO:0000256" key="4">
    <source>
        <dbReference type="ARBA" id="ARBA00023242"/>
    </source>
</evidence>
<sequence length="112" mass="13036">MAATIQVRRMNKISLKVTLICYRLVSAVIGPRCPLKMDPDLDYEVDSDDEWEEVLADILASFFLLFWRILVRVFSDCEKDNDEFMEDSKITDEEDEDSFVVPDGYLSDNEEL</sequence>
<dbReference type="GO" id="GO:0006281">
    <property type="term" value="P:DNA repair"/>
    <property type="evidence" value="ECO:0007669"/>
    <property type="project" value="UniProtKB-KW"/>
</dbReference>
<evidence type="ECO:0000256" key="3">
    <source>
        <dbReference type="ARBA" id="ARBA00023204"/>
    </source>
</evidence>
<reference evidence="7" key="1">
    <citation type="submission" date="2020-10" db="EMBL/GenBank/DDBJ databases">
        <authorList>
            <person name="Han B."/>
            <person name="Lu T."/>
            <person name="Zhao Q."/>
            <person name="Huang X."/>
            <person name="Zhao Y."/>
        </authorList>
    </citation>
    <scope>NUCLEOTIDE SEQUENCE</scope>
</reference>
<evidence type="ECO:0000256" key="1">
    <source>
        <dbReference type="ARBA" id="ARBA00004123"/>
    </source>
</evidence>
<dbReference type="GO" id="GO:0006334">
    <property type="term" value="P:nucleosome assembly"/>
    <property type="evidence" value="ECO:0007669"/>
    <property type="project" value="TreeGrafter"/>
</dbReference>
<dbReference type="PANTHER" id="PTHR15272">
    <property type="entry name" value="CHROMATIN ASSEMBLY FACTOR 1 SUBUNIT A CAF-1 SUBUNIT A"/>
    <property type="match status" value="1"/>
</dbReference>
<feature type="domain" description="Chromatin assembly factor 1 subunit A dimerization" evidence="6">
    <location>
        <begin position="25"/>
        <end position="53"/>
    </location>
</feature>
<dbReference type="AlphaFoldDB" id="A0A811QLM5"/>
<keyword evidence="3" id="KW-0234">DNA repair</keyword>
<keyword evidence="8" id="KW-1185">Reference proteome</keyword>
<dbReference type="OrthoDB" id="440676at2759"/>
<dbReference type="GO" id="GO:0033186">
    <property type="term" value="C:CAF-1 complex"/>
    <property type="evidence" value="ECO:0007669"/>
    <property type="project" value="TreeGrafter"/>
</dbReference>
<dbReference type="EMBL" id="CAJGYO010000010">
    <property type="protein sequence ID" value="CAD6257721.1"/>
    <property type="molecule type" value="Genomic_DNA"/>
</dbReference>
<organism evidence="7 8">
    <name type="scientific">Miscanthus lutarioriparius</name>
    <dbReference type="NCBI Taxonomy" id="422564"/>
    <lineage>
        <taxon>Eukaryota</taxon>
        <taxon>Viridiplantae</taxon>
        <taxon>Streptophyta</taxon>
        <taxon>Embryophyta</taxon>
        <taxon>Tracheophyta</taxon>
        <taxon>Spermatophyta</taxon>
        <taxon>Magnoliopsida</taxon>
        <taxon>Liliopsida</taxon>
        <taxon>Poales</taxon>
        <taxon>Poaceae</taxon>
        <taxon>PACMAD clade</taxon>
        <taxon>Panicoideae</taxon>
        <taxon>Andropogonodae</taxon>
        <taxon>Andropogoneae</taxon>
        <taxon>Saccharinae</taxon>
        <taxon>Miscanthus</taxon>
    </lineage>
</organism>